<name>F0ZCH8_DICPU</name>
<dbReference type="FunFam" id="3.30.750.70:FF:000002">
    <property type="entry name" value="Acetyl-CoA hydrolase Ach1"/>
    <property type="match status" value="1"/>
</dbReference>
<accession>F0ZCH8</accession>
<dbReference type="EMBL" id="GL870978">
    <property type="protein sequence ID" value="EGC38349.1"/>
    <property type="molecule type" value="Genomic_DNA"/>
</dbReference>
<dbReference type="InterPro" id="IPR046433">
    <property type="entry name" value="ActCoA_hydro"/>
</dbReference>
<evidence type="ECO:0000313" key="8">
    <source>
        <dbReference type="EMBL" id="EGC38349.1"/>
    </source>
</evidence>
<dbReference type="OrthoDB" id="10250396at2759"/>
<dbReference type="GO" id="GO:0003986">
    <property type="term" value="F:acetyl-CoA hydrolase activity"/>
    <property type="evidence" value="ECO:0000318"/>
    <property type="project" value="GO_Central"/>
</dbReference>
<dbReference type="STRING" id="5786.F0ZCH8"/>
<dbReference type="VEuPathDB" id="AmoebaDB:DICPUDRAFT_76067"/>
<dbReference type="InterPro" id="IPR038460">
    <property type="entry name" value="AcetylCoA_hyd_C_sf"/>
</dbReference>
<evidence type="ECO:0000259" key="6">
    <source>
        <dbReference type="Pfam" id="PF02550"/>
    </source>
</evidence>
<evidence type="ECO:0000259" key="7">
    <source>
        <dbReference type="Pfam" id="PF13336"/>
    </source>
</evidence>
<dbReference type="FunFam" id="3.40.1080.20:FF:000001">
    <property type="entry name" value="Acetyl-CoA hydrolase Ach1"/>
    <property type="match status" value="1"/>
</dbReference>
<dbReference type="PANTHER" id="PTHR43609:SF1">
    <property type="entry name" value="ACETYL-COA HYDROLASE"/>
    <property type="match status" value="1"/>
</dbReference>
<dbReference type="RefSeq" id="XP_003285106.1">
    <property type="nucleotide sequence ID" value="XM_003285058.1"/>
</dbReference>
<evidence type="ECO:0000256" key="2">
    <source>
        <dbReference type="ARBA" id="ARBA00009632"/>
    </source>
</evidence>
<sequence length="452" mass="50417">MHKVVERGTKSLINSRIKRKSFLNKIVHNVDDLIPHFQNGMYIGWSGFAGTSYPKVVPIALADHVEKNNLQGKLKMNLFVGASTGPETEDRWAMLDMIDKRYPHQNGHHIRNGINQGRIRFSDEHLAIFANELIGGYYTMDKPHGSKRTLDVAIIEATEITEDGCIVPGASVEDEVSNAIANHIVGFFKNEIEQGRLPKNLLPLQSGIGSIANAVVGGLSRGPFDNISVWTEVVQDTFLDFFDNGKLKFASATSLRFSPAGFNRLFNNWETYQNKLVLRNQSISNSAELVRRLGVIAMNTPVEFDIYGHVNSTCTFGSKMLNGLGGSGEFLRNSKLSIVHAPSTRPTKSDPHGISSVIPFASHIDHPEHDIDILVTEQGLADIRGLAPYERAKVIIEKCAHPIYKPILMEYLETSHSLGIKKGMGHEPHQLDKAFKFYTNLFEKGTMRIDKW</sequence>
<keyword evidence="9" id="KW-1185">Reference proteome</keyword>
<dbReference type="GO" id="GO:0006083">
    <property type="term" value="P:acetate metabolic process"/>
    <property type="evidence" value="ECO:0000318"/>
    <property type="project" value="GO_Central"/>
</dbReference>
<dbReference type="FunCoup" id="F0ZCH8">
    <property type="interactions" value="34"/>
</dbReference>
<feature type="domain" description="Acetyl-CoA hydrolase/transferase C-terminal" evidence="7">
    <location>
        <begin position="261"/>
        <end position="411"/>
    </location>
</feature>
<dbReference type="SUPFAM" id="SSF100950">
    <property type="entry name" value="NagB/RpiA/CoA transferase-like"/>
    <property type="match status" value="2"/>
</dbReference>
<dbReference type="Pfam" id="PF13336">
    <property type="entry name" value="AcetylCoA_hyd_C"/>
    <property type="match status" value="1"/>
</dbReference>
<dbReference type="InParanoid" id="F0ZCH8"/>
<proteinExistence type="inferred from homology"/>
<dbReference type="GO" id="GO:0008775">
    <property type="term" value="F:acetate CoA-transferase activity"/>
    <property type="evidence" value="ECO:0000318"/>
    <property type="project" value="GO_Central"/>
</dbReference>
<gene>
    <name evidence="8" type="ORF">DICPUDRAFT_76067</name>
</gene>
<dbReference type="InterPro" id="IPR037171">
    <property type="entry name" value="NagB/RpiA_transferase-like"/>
</dbReference>
<dbReference type="Proteomes" id="UP000001064">
    <property type="component" value="Unassembled WGS sequence"/>
</dbReference>
<organism evidence="8 9">
    <name type="scientific">Dictyostelium purpureum</name>
    <name type="common">Slime mold</name>
    <dbReference type="NCBI Taxonomy" id="5786"/>
    <lineage>
        <taxon>Eukaryota</taxon>
        <taxon>Amoebozoa</taxon>
        <taxon>Evosea</taxon>
        <taxon>Eumycetozoa</taxon>
        <taxon>Dictyostelia</taxon>
        <taxon>Dictyosteliales</taxon>
        <taxon>Dictyosteliaceae</taxon>
        <taxon>Dictyostelium</taxon>
    </lineage>
</organism>
<evidence type="ECO:0000256" key="3">
    <source>
        <dbReference type="ARBA" id="ARBA00011920"/>
    </source>
</evidence>
<dbReference type="Pfam" id="PF02550">
    <property type="entry name" value="AcetylCoA_hydro"/>
    <property type="match status" value="1"/>
</dbReference>
<evidence type="ECO:0000313" key="9">
    <source>
        <dbReference type="Proteomes" id="UP000001064"/>
    </source>
</evidence>
<evidence type="ECO:0000256" key="4">
    <source>
        <dbReference type="ARBA" id="ARBA00017958"/>
    </source>
</evidence>
<dbReference type="Gene3D" id="3.40.1080.10">
    <property type="entry name" value="Glutaconate Coenzyme A-transferase"/>
    <property type="match status" value="1"/>
</dbReference>
<feature type="domain" description="Acetyl-CoA hydrolase/transferase N-terminal" evidence="6">
    <location>
        <begin position="23"/>
        <end position="173"/>
    </location>
</feature>
<dbReference type="InterPro" id="IPR003702">
    <property type="entry name" value="ActCoA_hydro_N"/>
</dbReference>
<dbReference type="OMA" id="SCIVPMV"/>
<evidence type="ECO:0000256" key="5">
    <source>
        <dbReference type="ARBA" id="ARBA00029672"/>
    </source>
</evidence>
<reference evidence="9" key="1">
    <citation type="journal article" date="2011" name="Genome Biol.">
        <title>Comparative genomics of the social amoebae Dictyostelium discoideum and Dictyostelium purpureum.</title>
        <authorList>
            <consortium name="US DOE Joint Genome Institute (JGI-PGF)"/>
            <person name="Sucgang R."/>
            <person name="Kuo A."/>
            <person name="Tian X."/>
            <person name="Salerno W."/>
            <person name="Parikh A."/>
            <person name="Feasley C.L."/>
            <person name="Dalin E."/>
            <person name="Tu H."/>
            <person name="Huang E."/>
            <person name="Barry K."/>
            <person name="Lindquist E."/>
            <person name="Shapiro H."/>
            <person name="Bruce D."/>
            <person name="Schmutz J."/>
            <person name="Salamov A."/>
            <person name="Fey P."/>
            <person name="Gaudet P."/>
            <person name="Anjard C."/>
            <person name="Babu M.M."/>
            <person name="Basu S."/>
            <person name="Bushmanova Y."/>
            <person name="van der Wel H."/>
            <person name="Katoh-Kurasawa M."/>
            <person name="Dinh C."/>
            <person name="Coutinho P.M."/>
            <person name="Saito T."/>
            <person name="Elias M."/>
            <person name="Schaap P."/>
            <person name="Kay R.R."/>
            <person name="Henrissat B."/>
            <person name="Eichinger L."/>
            <person name="Rivero F."/>
            <person name="Putnam N.H."/>
            <person name="West C.M."/>
            <person name="Loomis W.F."/>
            <person name="Chisholm R.L."/>
            <person name="Shaulsky G."/>
            <person name="Strassmann J.E."/>
            <person name="Queller D.C."/>
            <person name="Kuspa A."/>
            <person name="Grigoriev I.V."/>
        </authorList>
    </citation>
    <scope>NUCLEOTIDE SEQUENCE [LARGE SCALE GENOMIC DNA]</scope>
    <source>
        <strain evidence="9">QSDP1</strain>
    </source>
</reference>
<dbReference type="KEGG" id="dpp:DICPUDRAFT_76067"/>
<dbReference type="eggNOG" id="KOG2828">
    <property type="taxonomic scope" value="Eukaryota"/>
</dbReference>
<dbReference type="EC" id="3.1.2.1" evidence="3"/>
<dbReference type="GO" id="GO:0005739">
    <property type="term" value="C:mitochondrion"/>
    <property type="evidence" value="ECO:0000318"/>
    <property type="project" value="GO_Central"/>
</dbReference>
<dbReference type="InterPro" id="IPR026888">
    <property type="entry name" value="AcetylCoA_hyd_C"/>
</dbReference>
<dbReference type="PANTHER" id="PTHR43609">
    <property type="entry name" value="ACETYL-COA HYDROLASE"/>
    <property type="match status" value="1"/>
</dbReference>
<evidence type="ECO:0000256" key="1">
    <source>
        <dbReference type="ARBA" id="ARBA00001831"/>
    </source>
</evidence>
<keyword evidence="8" id="KW-0378">Hydrolase</keyword>
<dbReference type="GeneID" id="10502246"/>
<dbReference type="AlphaFoldDB" id="F0ZCH8"/>
<dbReference type="Gene3D" id="3.40.1080.20">
    <property type="entry name" value="Acetyl-CoA hydrolase/transferase C-terminal domain"/>
    <property type="match status" value="1"/>
</dbReference>
<comment type="catalytic activity">
    <reaction evidence="1">
        <text>acetyl-CoA + H2O = acetate + CoA + H(+)</text>
        <dbReference type="Rhea" id="RHEA:20289"/>
        <dbReference type="ChEBI" id="CHEBI:15377"/>
        <dbReference type="ChEBI" id="CHEBI:15378"/>
        <dbReference type="ChEBI" id="CHEBI:30089"/>
        <dbReference type="ChEBI" id="CHEBI:57287"/>
        <dbReference type="ChEBI" id="CHEBI:57288"/>
        <dbReference type="EC" id="3.1.2.1"/>
    </reaction>
</comment>
<protein>
    <recommendedName>
        <fullName evidence="4">Acetyl-CoA hydrolase</fullName>
        <ecNumber evidence="3">3.1.2.1</ecNumber>
    </recommendedName>
    <alternativeName>
        <fullName evidence="5">Acetyl-CoA deacylase</fullName>
    </alternativeName>
</protein>
<comment type="similarity">
    <text evidence="2">Belongs to the acetyl-CoA hydrolase/transferase family.</text>
</comment>